<sequence length="114" mass="12849">MKTEKSDLNLNEVTTTAKELPPYSVMLDEPIKRGEQIINTITLRKPKSGELRGLSLQDVLQLDVNSLKKLLPRISHPTLTEQDVDNMDPADLTAVGTELVGFFVQKQRKEEAYL</sequence>
<protein>
    <submittedName>
        <fullName evidence="1">Phage tail assembly chaperone protein, E, or 41 or 14</fullName>
    </submittedName>
</protein>
<dbReference type="InterPro" id="IPR019289">
    <property type="entry name" value="Phage_tail_E/E"/>
</dbReference>
<accession>A0A1H3ZXE3</accession>
<gene>
    <name evidence="1" type="ORF">SAMN02745729_102202</name>
</gene>
<dbReference type="AlphaFoldDB" id="A0A1H3ZXE3"/>
<evidence type="ECO:0000313" key="2">
    <source>
        <dbReference type="Proteomes" id="UP000242469"/>
    </source>
</evidence>
<dbReference type="Pfam" id="PF10109">
    <property type="entry name" value="Phage_TAC_7"/>
    <property type="match status" value="1"/>
</dbReference>
<keyword evidence="2" id="KW-1185">Reference proteome</keyword>
<evidence type="ECO:0000313" key="1">
    <source>
        <dbReference type="EMBL" id="SEA28377.1"/>
    </source>
</evidence>
<reference evidence="2" key="1">
    <citation type="submission" date="2016-10" db="EMBL/GenBank/DDBJ databases">
        <authorList>
            <person name="Varghese N."/>
            <person name="Submissions S."/>
        </authorList>
    </citation>
    <scope>NUCLEOTIDE SEQUENCE [LARGE SCALE GENOMIC DNA]</scope>
    <source>
        <strain evidence="2">DSM 11526</strain>
    </source>
</reference>
<organism evidence="1 2">
    <name type="scientific">Marinobacterium iners DSM 11526</name>
    <dbReference type="NCBI Taxonomy" id="1122198"/>
    <lineage>
        <taxon>Bacteria</taxon>
        <taxon>Pseudomonadati</taxon>
        <taxon>Pseudomonadota</taxon>
        <taxon>Gammaproteobacteria</taxon>
        <taxon>Oceanospirillales</taxon>
        <taxon>Oceanospirillaceae</taxon>
        <taxon>Marinobacterium</taxon>
    </lineage>
</organism>
<dbReference type="RefSeq" id="WP_217632944.1">
    <property type="nucleotide sequence ID" value="NZ_FNRJ01000002.1"/>
</dbReference>
<dbReference type="STRING" id="1122198.SAMN02745729_102202"/>
<dbReference type="EMBL" id="FNRJ01000002">
    <property type="protein sequence ID" value="SEA28377.1"/>
    <property type="molecule type" value="Genomic_DNA"/>
</dbReference>
<name>A0A1H3ZXE3_9GAMM</name>
<dbReference type="Proteomes" id="UP000242469">
    <property type="component" value="Unassembled WGS sequence"/>
</dbReference>
<proteinExistence type="predicted"/>